<feature type="compositionally biased region" description="Polar residues" evidence="1">
    <location>
        <begin position="39"/>
        <end position="55"/>
    </location>
</feature>
<feature type="compositionally biased region" description="Basic and acidic residues" evidence="1">
    <location>
        <begin position="601"/>
        <end position="611"/>
    </location>
</feature>
<evidence type="ECO:0000313" key="4">
    <source>
        <dbReference type="EMBL" id="CEG42816.1"/>
    </source>
</evidence>
<feature type="compositionally biased region" description="Pro residues" evidence="1">
    <location>
        <begin position="72"/>
        <end position="82"/>
    </location>
</feature>
<feature type="compositionally biased region" description="Acidic residues" evidence="1">
    <location>
        <begin position="464"/>
        <end position="474"/>
    </location>
</feature>
<dbReference type="OrthoDB" id="168095at2759"/>
<organism evidence="4 5">
    <name type="scientific">Plasmopara halstedii</name>
    <name type="common">Downy mildew of sunflower</name>
    <dbReference type="NCBI Taxonomy" id="4781"/>
    <lineage>
        <taxon>Eukaryota</taxon>
        <taxon>Sar</taxon>
        <taxon>Stramenopiles</taxon>
        <taxon>Oomycota</taxon>
        <taxon>Peronosporomycetes</taxon>
        <taxon>Peronosporales</taxon>
        <taxon>Peronosporaceae</taxon>
        <taxon>Plasmopara</taxon>
    </lineage>
</organism>
<feature type="region of interest" description="Disordered" evidence="1">
    <location>
        <begin position="569"/>
        <end position="611"/>
    </location>
</feature>
<feature type="compositionally biased region" description="Polar residues" evidence="1">
    <location>
        <begin position="569"/>
        <end position="586"/>
    </location>
</feature>
<dbReference type="STRING" id="4781.A0A0P1ANJ4"/>
<feature type="compositionally biased region" description="Low complexity" evidence="1">
    <location>
        <begin position="59"/>
        <end position="71"/>
    </location>
</feature>
<dbReference type="GeneID" id="36408115"/>
<keyword evidence="3" id="KW-0732">Signal</keyword>
<dbReference type="EMBL" id="CCYD01000645">
    <property type="protein sequence ID" value="CEG42816.1"/>
    <property type="molecule type" value="Genomic_DNA"/>
</dbReference>
<feature type="region of interest" description="Disordered" evidence="1">
    <location>
        <begin position="37"/>
        <end position="264"/>
    </location>
</feature>
<feature type="region of interest" description="Disordered" evidence="1">
    <location>
        <begin position="349"/>
        <end position="383"/>
    </location>
</feature>
<dbReference type="RefSeq" id="XP_024579185.1">
    <property type="nucleotide sequence ID" value="XM_024728738.1"/>
</dbReference>
<dbReference type="Proteomes" id="UP000054928">
    <property type="component" value="Unassembled WGS sequence"/>
</dbReference>
<evidence type="ECO:0000256" key="3">
    <source>
        <dbReference type="SAM" id="SignalP"/>
    </source>
</evidence>
<feature type="region of interest" description="Disordered" evidence="1">
    <location>
        <begin position="491"/>
        <end position="515"/>
    </location>
</feature>
<name>A0A0P1ANJ4_PLAHL</name>
<evidence type="ECO:0000256" key="2">
    <source>
        <dbReference type="SAM" id="Phobius"/>
    </source>
</evidence>
<keyword evidence="2" id="KW-0812">Transmembrane</keyword>
<feature type="signal peptide" evidence="3">
    <location>
        <begin position="1"/>
        <end position="23"/>
    </location>
</feature>
<dbReference type="OMA" id="RTWIPIT"/>
<evidence type="ECO:0008006" key="6">
    <source>
        <dbReference type="Google" id="ProtNLM"/>
    </source>
</evidence>
<dbReference type="AlphaFoldDB" id="A0A0P1ANJ4"/>
<feature type="compositionally biased region" description="Polar residues" evidence="1">
    <location>
        <begin position="494"/>
        <end position="510"/>
    </location>
</feature>
<feature type="region of interest" description="Disordered" evidence="1">
    <location>
        <begin position="443"/>
        <end position="474"/>
    </location>
</feature>
<feature type="transmembrane region" description="Helical" evidence="2">
    <location>
        <begin position="284"/>
        <end position="305"/>
    </location>
</feature>
<evidence type="ECO:0000313" key="5">
    <source>
        <dbReference type="Proteomes" id="UP000054928"/>
    </source>
</evidence>
<keyword evidence="2" id="KW-0472">Membrane</keyword>
<keyword evidence="5" id="KW-1185">Reference proteome</keyword>
<accession>A0A0P1ANJ4</accession>
<feature type="compositionally biased region" description="Low complexity" evidence="1">
    <location>
        <begin position="232"/>
        <end position="264"/>
    </location>
</feature>
<keyword evidence="2" id="KW-1133">Transmembrane helix</keyword>
<reference evidence="5" key="1">
    <citation type="submission" date="2014-09" db="EMBL/GenBank/DDBJ databases">
        <authorList>
            <person name="Sharma Rahul"/>
            <person name="Thines Marco"/>
        </authorList>
    </citation>
    <scope>NUCLEOTIDE SEQUENCE [LARGE SCALE GENOMIC DNA]</scope>
</reference>
<sequence length="611" mass="66891">MQVHRRWLTLVLVMTLRSLFVDAQVFTMQSLDGEPASLPNLNAESNGENSSTTPGRTWIPITVAPTEAPTVPGTPEPPPVNPEPVNNQNHRLKMWSIRPPNPVEDSAQDPPIDEEEPNDVAPSRKKKKEFVFTKSPFLEQTTPVPNGIRTATEDVDLDESASRDTNNDLLVEKPPPQPKRKQSNVQTKNDFANLATVSNAGSSASSRDFESNNEDLDPTEQVIKKNVEDSTSDIPTTDDSTQTSELPASSTSSSLAESSMESGSAASVLTDTGAANQSVMSNTLLLGLMLGGAVALILIVAVFVYMKTSSATEEEDDMARVLRTGHTDENRVAAQSSTIAANYHKNHVMSPTTHSEDDYHSNQDGQYDQEPYGHPGQLSIGRLTYNDPNLDMLTPRSQIALAHSQMSLPPMAQSGYSHGSSQYSDYSAQSSIYDHSGYSAASKGSSAYSGIHHGKEESDVPSSSEDESDFEGDSIQDMSNVWKSAGRNKDSMLDDSQFNPADSRSTSASDYASKKRFQESEYTEYRMSNGYEDSFAATNSDYYNSGYDKSGFDKSDYDKSGYDDSFVSGKSFQSSGFSEYDQSVARSQRKNSDSSSFYRGNESRFTDKSFY</sequence>
<proteinExistence type="predicted"/>
<feature type="compositionally biased region" description="Polar residues" evidence="1">
    <location>
        <begin position="183"/>
        <end position="206"/>
    </location>
</feature>
<evidence type="ECO:0000256" key="1">
    <source>
        <dbReference type="SAM" id="MobiDB-lite"/>
    </source>
</evidence>
<feature type="chain" id="PRO_5006058803" description="RxLR-like protein" evidence="3">
    <location>
        <begin position="24"/>
        <end position="611"/>
    </location>
</feature>
<protein>
    <recommendedName>
        <fullName evidence="6">RxLR-like protein</fullName>
    </recommendedName>
</protein>